<reference evidence="1" key="1">
    <citation type="submission" date="2014-12" db="EMBL/GenBank/DDBJ databases">
        <title>Insight into the proteome of Arion vulgaris.</title>
        <authorList>
            <person name="Aradska J."/>
            <person name="Bulat T."/>
            <person name="Smidak R."/>
            <person name="Sarate P."/>
            <person name="Gangsoo J."/>
            <person name="Sialana F."/>
            <person name="Bilban M."/>
            <person name="Lubec G."/>
        </authorList>
    </citation>
    <scope>NUCLEOTIDE SEQUENCE</scope>
    <source>
        <tissue evidence="1">Skin</tissue>
    </source>
</reference>
<evidence type="ECO:0000313" key="1">
    <source>
        <dbReference type="EMBL" id="CEK64716.1"/>
    </source>
</evidence>
<feature type="non-terminal residue" evidence="1">
    <location>
        <position position="107"/>
    </location>
</feature>
<protein>
    <submittedName>
        <fullName evidence="1">Uncharacterized protein</fullName>
    </submittedName>
</protein>
<sequence length="107" mass="12341">FNYQCGFSREVGKMAFLGNPDLMFSGNVLNDCIDININDPFYGVSSKFLLDTADSDSDLPDNEHPVDLIEYLDRSDIDSDHNLHRNKCLCHMCARKYCRRYNHVSSR</sequence>
<organism evidence="1">
    <name type="scientific">Arion vulgaris</name>
    <dbReference type="NCBI Taxonomy" id="1028688"/>
    <lineage>
        <taxon>Eukaryota</taxon>
        <taxon>Metazoa</taxon>
        <taxon>Spiralia</taxon>
        <taxon>Lophotrochozoa</taxon>
        <taxon>Mollusca</taxon>
        <taxon>Gastropoda</taxon>
        <taxon>Heterobranchia</taxon>
        <taxon>Euthyneura</taxon>
        <taxon>Panpulmonata</taxon>
        <taxon>Eupulmonata</taxon>
        <taxon>Stylommatophora</taxon>
        <taxon>Helicina</taxon>
        <taxon>Arionoidea</taxon>
        <taxon>Arionidae</taxon>
        <taxon>Arion</taxon>
    </lineage>
</organism>
<dbReference type="AlphaFoldDB" id="A0A0B6Z9U0"/>
<proteinExistence type="predicted"/>
<accession>A0A0B6Z9U0</accession>
<name>A0A0B6Z9U0_9EUPU</name>
<gene>
    <name evidence="1" type="primary">ORF52686</name>
</gene>
<feature type="non-terminal residue" evidence="1">
    <location>
        <position position="1"/>
    </location>
</feature>
<dbReference type="EMBL" id="HACG01017851">
    <property type="protein sequence ID" value="CEK64716.1"/>
    <property type="molecule type" value="Transcribed_RNA"/>
</dbReference>